<proteinExistence type="inferred from homology"/>
<reference evidence="4 5" key="1">
    <citation type="submission" date="2023-07" db="EMBL/GenBank/DDBJ databases">
        <title>Novel species in genus Planococcus.</title>
        <authorList>
            <person name="Ning S."/>
        </authorList>
    </citation>
    <scope>NUCLEOTIDE SEQUENCE [LARGE SCALE GENOMIC DNA]</scope>
    <source>
        <strain evidence="4 5">N017</strain>
    </source>
</reference>
<evidence type="ECO:0000256" key="1">
    <source>
        <dbReference type="ARBA" id="ARBA00008791"/>
    </source>
</evidence>
<evidence type="ECO:0000313" key="4">
    <source>
        <dbReference type="EMBL" id="MDN7247159.1"/>
    </source>
</evidence>
<evidence type="ECO:0000259" key="3">
    <source>
        <dbReference type="Pfam" id="PF00582"/>
    </source>
</evidence>
<dbReference type="InterPro" id="IPR014729">
    <property type="entry name" value="Rossmann-like_a/b/a_fold"/>
</dbReference>
<dbReference type="InterPro" id="IPR006015">
    <property type="entry name" value="Universal_stress_UspA"/>
</dbReference>
<evidence type="ECO:0000313" key="5">
    <source>
        <dbReference type="Proteomes" id="UP001172142"/>
    </source>
</evidence>
<dbReference type="InterPro" id="IPR006016">
    <property type="entry name" value="UspA"/>
</dbReference>
<dbReference type="PRINTS" id="PR01438">
    <property type="entry name" value="UNVRSLSTRESS"/>
</dbReference>
<accession>A0ABT8NHF9</accession>
<protein>
    <recommendedName>
        <fullName evidence="2">Universal stress protein</fullName>
    </recommendedName>
</protein>
<gene>
    <name evidence="4" type="ORF">QWY13_16890</name>
</gene>
<dbReference type="Pfam" id="PF00582">
    <property type="entry name" value="Usp"/>
    <property type="match status" value="1"/>
</dbReference>
<keyword evidence="2" id="KW-0963">Cytoplasm</keyword>
<dbReference type="PIRSF" id="PIRSF006276">
    <property type="entry name" value="UspA"/>
    <property type="match status" value="1"/>
</dbReference>
<sequence length="153" mass="16905">MTLEYNQLLVAVDGSKEAEWAFKKSIGIAQRNNATLNLVYIVDSRTITSSEVYNPSIEEHTFKVGKDLLEKYKQEAEKAGIQNVNNIIMAGSPKNLISREVARKVKADLIICGASGLNPIERFVLGSVSQHIVRHSPCDVLVVRTEEHAEANA</sequence>
<evidence type="ECO:0000256" key="2">
    <source>
        <dbReference type="PIRNR" id="PIRNR006276"/>
    </source>
</evidence>
<comment type="similarity">
    <text evidence="1 2">Belongs to the universal stress protein A family.</text>
</comment>
<organism evidence="4 5">
    <name type="scientific">Planococcus shenhongbingii</name>
    <dbReference type="NCBI Taxonomy" id="3058398"/>
    <lineage>
        <taxon>Bacteria</taxon>
        <taxon>Bacillati</taxon>
        <taxon>Bacillota</taxon>
        <taxon>Bacilli</taxon>
        <taxon>Bacillales</taxon>
        <taxon>Caryophanaceae</taxon>
        <taxon>Planococcus</taxon>
    </lineage>
</organism>
<comment type="caution">
    <text evidence="4">The sequence shown here is derived from an EMBL/GenBank/DDBJ whole genome shotgun (WGS) entry which is preliminary data.</text>
</comment>
<dbReference type="PANTHER" id="PTHR46268">
    <property type="entry name" value="STRESS RESPONSE PROTEIN NHAX"/>
    <property type="match status" value="1"/>
</dbReference>
<dbReference type="EMBL" id="JAUJWU010000005">
    <property type="protein sequence ID" value="MDN7247159.1"/>
    <property type="molecule type" value="Genomic_DNA"/>
</dbReference>
<dbReference type="Proteomes" id="UP001172142">
    <property type="component" value="Unassembled WGS sequence"/>
</dbReference>
<comment type="subcellular location">
    <subcellularLocation>
        <location evidence="2">Cytoplasm</location>
    </subcellularLocation>
</comment>
<name>A0ABT8NHF9_9BACL</name>
<dbReference type="CDD" id="cd00293">
    <property type="entry name" value="USP-like"/>
    <property type="match status" value="1"/>
</dbReference>
<dbReference type="PANTHER" id="PTHR46268:SF6">
    <property type="entry name" value="UNIVERSAL STRESS PROTEIN UP12"/>
    <property type="match status" value="1"/>
</dbReference>
<dbReference type="RefSeq" id="WP_301857455.1">
    <property type="nucleotide sequence ID" value="NZ_JAUJWU010000005.1"/>
</dbReference>
<feature type="domain" description="UspA" evidence="3">
    <location>
        <begin position="5"/>
        <end position="144"/>
    </location>
</feature>
<keyword evidence="5" id="KW-1185">Reference proteome</keyword>
<dbReference type="SUPFAM" id="SSF52402">
    <property type="entry name" value="Adenine nucleotide alpha hydrolases-like"/>
    <property type="match status" value="1"/>
</dbReference>
<dbReference type="Gene3D" id="3.40.50.620">
    <property type="entry name" value="HUPs"/>
    <property type="match status" value="1"/>
</dbReference>